<accession>A6IVF9</accession>
<name>A6IVF9_RAT</name>
<gene>
    <name evidence="1" type="ORF">rCG_38013</name>
</gene>
<evidence type="ECO:0000313" key="2">
    <source>
        <dbReference type="Proteomes" id="UP000234681"/>
    </source>
</evidence>
<dbReference type="EMBL" id="CH473969">
    <property type="protein sequence ID" value="EDM07020.1"/>
    <property type="molecule type" value="Genomic_DNA"/>
</dbReference>
<reference evidence="1 2" key="1">
    <citation type="submission" date="2005-09" db="EMBL/GenBank/DDBJ databases">
        <authorList>
            <person name="Mural R.J."/>
            <person name="Li P.W."/>
            <person name="Adams M.D."/>
            <person name="Amanatides P.G."/>
            <person name="Baden-Tillson H."/>
            <person name="Barnstead M."/>
            <person name="Chin S.H."/>
            <person name="Dew I."/>
            <person name="Evans C.A."/>
            <person name="Ferriera S."/>
            <person name="Flanigan M."/>
            <person name="Fosler C."/>
            <person name="Glodek A."/>
            <person name="Gu Z."/>
            <person name="Holt R.A."/>
            <person name="Jennings D."/>
            <person name="Kraft C.L."/>
            <person name="Lu F."/>
            <person name="Nguyen T."/>
            <person name="Nusskern D.R."/>
            <person name="Pfannkoch C.M."/>
            <person name="Sitter C."/>
            <person name="Sutton G.G."/>
            <person name="Venter J.C."/>
            <person name="Wang Z."/>
            <person name="Woodage T."/>
            <person name="Zheng X.H."/>
            <person name="Zhong F."/>
        </authorList>
    </citation>
    <scope>NUCLEOTIDE SEQUENCE [LARGE SCALE GENOMIC DNA]</scope>
    <source>
        <strain>BN</strain>
        <strain evidence="2">Sprague-Dawley</strain>
    </source>
</reference>
<proteinExistence type="predicted"/>
<dbReference type="AlphaFoldDB" id="A6IVF9"/>
<protein>
    <submittedName>
        <fullName evidence="1">RCG38013, isoform CRA_a</fullName>
    </submittedName>
</protein>
<evidence type="ECO:0000313" key="1">
    <source>
        <dbReference type="EMBL" id="EDM07020.1"/>
    </source>
</evidence>
<sequence length="50" mass="5468">MVCLFLDTVAQTDLASGNHKCVCATTHTASVSLLLIRYALKITGFWIFPP</sequence>
<organism evidence="1 2">
    <name type="scientific">Rattus norvegicus</name>
    <name type="common">Rat</name>
    <dbReference type="NCBI Taxonomy" id="10116"/>
    <lineage>
        <taxon>Eukaryota</taxon>
        <taxon>Metazoa</taxon>
        <taxon>Chordata</taxon>
        <taxon>Craniata</taxon>
        <taxon>Vertebrata</taxon>
        <taxon>Euteleostomi</taxon>
        <taxon>Mammalia</taxon>
        <taxon>Eutheria</taxon>
        <taxon>Euarchontoglires</taxon>
        <taxon>Glires</taxon>
        <taxon>Rodentia</taxon>
        <taxon>Myomorpha</taxon>
        <taxon>Muroidea</taxon>
        <taxon>Muridae</taxon>
        <taxon>Murinae</taxon>
        <taxon>Rattus</taxon>
    </lineage>
</organism>
<dbReference type="Proteomes" id="UP000234681">
    <property type="component" value="Chromosome X"/>
</dbReference>